<dbReference type="PANTHER" id="PTHR33877">
    <property type="entry name" value="SLL1193 PROTEIN"/>
    <property type="match status" value="1"/>
</dbReference>
<dbReference type="InterPro" id="IPR052892">
    <property type="entry name" value="NA-targeting_endonuclease"/>
</dbReference>
<dbReference type="InterPro" id="IPR029471">
    <property type="entry name" value="HNH_5"/>
</dbReference>
<evidence type="ECO:0000259" key="1">
    <source>
        <dbReference type="SMART" id="SM00507"/>
    </source>
</evidence>
<gene>
    <name evidence="2" type="ORF">S01H4_15111</name>
</gene>
<dbReference type="Pfam" id="PF14279">
    <property type="entry name" value="HNH_5"/>
    <property type="match status" value="1"/>
</dbReference>
<protein>
    <recommendedName>
        <fullName evidence="1">HNH nuclease domain-containing protein</fullName>
    </recommendedName>
</protein>
<dbReference type="CDD" id="cd00085">
    <property type="entry name" value="HNHc"/>
    <property type="match status" value="1"/>
</dbReference>
<dbReference type="InterPro" id="IPR003615">
    <property type="entry name" value="HNH_nuc"/>
</dbReference>
<feature type="domain" description="HNH nuclease" evidence="1">
    <location>
        <begin position="72"/>
        <end position="123"/>
    </location>
</feature>
<sequence length="169" mass="19617">MQNCVVLNGDFSFLNMIHWQKAVRLVFQEKCEVVKSSDQALRGGDGSVVMNRPLVIRLIKFIRMVYKNRVPYSKKNIFVRDGFQCMYCGTKQQKLTIDHVKPLSRGGKTKFENCVAACRSCNNFKGSRMPSEAGMYLRRQPHAPTINEFFILRCKKLKIHEYLKELGIY</sequence>
<dbReference type="AlphaFoldDB" id="X0ZBF9"/>
<dbReference type="Gene3D" id="1.10.30.50">
    <property type="match status" value="1"/>
</dbReference>
<evidence type="ECO:0000313" key="2">
    <source>
        <dbReference type="EMBL" id="GAG66885.1"/>
    </source>
</evidence>
<comment type="caution">
    <text evidence="2">The sequence shown here is derived from an EMBL/GenBank/DDBJ whole genome shotgun (WGS) entry which is preliminary data.</text>
</comment>
<dbReference type="PANTHER" id="PTHR33877:SF2">
    <property type="entry name" value="OS07G0170200 PROTEIN"/>
    <property type="match status" value="1"/>
</dbReference>
<name>X0ZBF9_9ZZZZ</name>
<reference evidence="2" key="1">
    <citation type="journal article" date="2014" name="Front. Microbiol.">
        <title>High frequency of phylogenetically diverse reductive dehalogenase-homologous genes in deep subseafloor sedimentary metagenomes.</title>
        <authorList>
            <person name="Kawai M."/>
            <person name="Futagami T."/>
            <person name="Toyoda A."/>
            <person name="Takaki Y."/>
            <person name="Nishi S."/>
            <person name="Hori S."/>
            <person name="Arai W."/>
            <person name="Tsubouchi T."/>
            <person name="Morono Y."/>
            <person name="Uchiyama I."/>
            <person name="Ito T."/>
            <person name="Fujiyama A."/>
            <person name="Inagaki F."/>
            <person name="Takami H."/>
        </authorList>
    </citation>
    <scope>NUCLEOTIDE SEQUENCE</scope>
    <source>
        <strain evidence="2">Expedition CK06-06</strain>
    </source>
</reference>
<organism evidence="2">
    <name type="scientific">marine sediment metagenome</name>
    <dbReference type="NCBI Taxonomy" id="412755"/>
    <lineage>
        <taxon>unclassified sequences</taxon>
        <taxon>metagenomes</taxon>
        <taxon>ecological metagenomes</taxon>
    </lineage>
</organism>
<dbReference type="EMBL" id="BART01006620">
    <property type="protein sequence ID" value="GAG66885.1"/>
    <property type="molecule type" value="Genomic_DNA"/>
</dbReference>
<dbReference type="SMART" id="SM00507">
    <property type="entry name" value="HNHc"/>
    <property type="match status" value="1"/>
</dbReference>
<accession>X0ZBF9</accession>
<proteinExistence type="predicted"/>